<gene>
    <name evidence="1" type="ORF">LEP1GSC188_4857</name>
</gene>
<comment type="caution">
    <text evidence="1">The sequence shown here is derived from an EMBL/GenBank/DDBJ whole genome shotgun (WGS) entry which is preliminary data.</text>
</comment>
<evidence type="ECO:0000313" key="1">
    <source>
        <dbReference type="EMBL" id="EMF80060.1"/>
    </source>
</evidence>
<sequence length="202" mass="23435">MNTLSETISKLSPLDREKFEKIKSFSHNFKPTLTKLESYEDTVSEVFRLAYQYPEDLGEYTNKSIFELYNVVRLLPYHADPIGLETVSRFKYTKDPTFPIRDCDDKTVPILAKAILDKIPCRAVVCGKGNRPHHIYPEIQLNGHWIPADATYPERSVFGQKLYGETFRREFYLTDFQKNSKNKLYPGSVQALYPNLKIRGLS</sequence>
<accession>M3GU68</accession>
<dbReference type="EMBL" id="AHOR02000065">
    <property type="protein sequence ID" value="EMF80060.1"/>
    <property type="molecule type" value="Genomic_DNA"/>
</dbReference>
<name>M3GU68_9LEPT</name>
<dbReference type="Proteomes" id="UP000011770">
    <property type="component" value="Unassembled WGS sequence"/>
</dbReference>
<evidence type="ECO:0008006" key="3">
    <source>
        <dbReference type="Google" id="ProtNLM"/>
    </source>
</evidence>
<reference evidence="1 2" key="1">
    <citation type="submission" date="2013-01" db="EMBL/GenBank/DDBJ databases">
        <authorList>
            <person name="Harkins D.M."/>
            <person name="Durkin A.S."/>
            <person name="Brinkac L.M."/>
            <person name="Haft D.H."/>
            <person name="Selengut J.D."/>
            <person name="Sanka R."/>
            <person name="DePew J."/>
            <person name="Purushe J."/>
            <person name="Tulsiani S.M."/>
            <person name="Graham G.C."/>
            <person name="Burns M.-A."/>
            <person name="Dohnt M.F."/>
            <person name="Smythe L.D."/>
            <person name="McKay D.B."/>
            <person name="Craig S.B."/>
            <person name="Vinetz J.M."/>
            <person name="Sutton G.G."/>
            <person name="Nierman W.C."/>
            <person name="Fouts D.E."/>
        </authorList>
    </citation>
    <scope>NUCLEOTIDE SEQUENCE [LARGE SCALE GENOMIC DNA]</scope>
    <source>
        <strain evidence="1 2">LT2116</strain>
    </source>
</reference>
<organism evidence="1 2">
    <name type="scientific">Leptospira weilii serovar Topaz str. LT2116</name>
    <dbReference type="NCBI Taxonomy" id="1088540"/>
    <lineage>
        <taxon>Bacteria</taxon>
        <taxon>Pseudomonadati</taxon>
        <taxon>Spirochaetota</taxon>
        <taxon>Spirochaetia</taxon>
        <taxon>Leptospirales</taxon>
        <taxon>Leptospiraceae</taxon>
        <taxon>Leptospira</taxon>
    </lineage>
</organism>
<evidence type="ECO:0000313" key="2">
    <source>
        <dbReference type="Proteomes" id="UP000011770"/>
    </source>
</evidence>
<protein>
    <recommendedName>
        <fullName evidence="3">Transglutaminase-like protein</fullName>
    </recommendedName>
</protein>
<proteinExistence type="predicted"/>
<dbReference type="AlphaFoldDB" id="M3GU68"/>